<dbReference type="InterPro" id="IPR007037">
    <property type="entry name" value="SIP_rossman_dom"/>
</dbReference>
<dbReference type="Gene3D" id="2.40.30.10">
    <property type="entry name" value="Translation factors"/>
    <property type="match status" value="1"/>
</dbReference>
<dbReference type="InterPro" id="IPR029063">
    <property type="entry name" value="SAM-dependent_MTases_sf"/>
</dbReference>
<organism evidence="2 3">
    <name type="scientific">Aeromicrobium camelliae</name>
    <dbReference type="NCBI Taxonomy" id="1538144"/>
    <lineage>
        <taxon>Bacteria</taxon>
        <taxon>Bacillati</taxon>
        <taxon>Actinomycetota</taxon>
        <taxon>Actinomycetes</taxon>
        <taxon>Propionibacteriales</taxon>
        <taxon>Nocardioidaceae</taxon>
        <taxon>Aeromicrobium</taxon>
    </lineage>
</organism>
<accession>A0A3N6ZSL9</accession>
<name>A0A3N6ZSL9_9ACTN</name>
<dbReference type="InterPro" id="IPR013113">
    <property type="entry name" value="SIP_FAD-bd"/>
</dbReference>
<dbReference type="PROSITE" id="PS51384">
    <property type="entry name" value="FAD_FR"/>
    <property type="match status" value="1"/>
</dbReference>
<dbReference type="InterPro" id="IPR039261">
    <property type="entry name" value="FNR_nucleotide-bd"/>
</dbReference>
<proteinExistence type="predicted"/>
<dbReference type="Gene3D" id="3.40.50.150">
    <property type="entry name" value="Vaccinia Virus protein VP39"/>
    <property type="match status" value="1"/>
</dbReference>
<dbReference type="Gene3D" id="1.10.287.1350">
    <property type="match status" value="1"/>
</dbReference>
<dbReference type="RefSeq" id="WP_124235204.1">
    <property type="nucleotide sequence ID" value="NZ_JBHUFI010000007.1"/>
</dbReference>
<dbReference type="InterPro" id="IPR036390">
    <property type="entry name" value="WH_DNA-bd_sf"/>
</dbReference>
<feature type="domain" description="FAD-binding FR-type" evidence="1">
    <location>
        <begin position="13"/>
        <end position="147"/>
    </location>
</feature>
<dbReference type="Gene3D" id="3.40.50.80">
    <property type="entry name" value="Nucleotide-binding domain of ferredoxin-NADP reductase (FNR) module"/>
    <property type="match status" value="1"/>
</dbReference>
<gene>
    <name evidence="2" type="ORF">EHW97_00415</name>
</gene>
<dbReference type="InterPro" id="IPR036388">
    <property type="entry name" value="WH-like_DNA-bd_sf"/>
</dbReference>
<dbReference type="SUPFAM" id="SSF46785">
    <property type="entry name" value="Winged helix' DNA-binding domain"/>
    <property type="match status" value="1"/>
</dbReference>
<dbReference type="GO" id="GO:0016491">
    <property type="term" value="F:oxidoreductase activity"/>
    <property type="evidence" value="ECO:0007669"/>
    <property type="project" value="InterPro"/>
</dbReference>
<evidence type="ECO:0000259" key="1">
    <source>
        <dbReference type="PROSITE" id="PS51384"/>
    </source>
</evidence>
<protein>
    <submittedName>
        <fullName evidence="2">Siderophore-interacting protein</fullName>
    </submittedName>
</protein>
<dbReference type="Proteomes" id="UP000275225">
    <property type="component" value="Unassembled WGS sequence"/>
</dbReference>
<dbReference type="AlphaFoldDB" id="A0A3N6ZSL9"/>
<dbReference type="OrthoDB" id="9814826at2"/>
<dbReference type="PANTHER" id="PTHR30157">
    <property type="entry name" value="FERRIC REDUCTASE, NADPH-DEPENDENT"/>
    <property type="match status" value="1"/>
</dbReference>
<evidence type="ECO:0000313" key="2">
    <source>
        <dbReference type="EMBL" id="RQN09997.1"/>
    </source>
</evidence>
<dbReference type="Pfam" id="PF04954">
    <property type="entry name" value="SIP"/>
    <property type="match status" value="1"/>
</dbReference>
<dbReference type="Gene3D" id="1.10.10.10">
    <property type="entry name" value="Winged helix-like DNA-binding domain superfamily/Winged helix DNA-binding domain"/>
    <property type="match status" value="1"/>
</dbReference>
<evidence type="ECO:0000313" key="3">
    <source>
        <dbReference type="Proteomes" id="UP000275225"/>
    </source>
</evidence>
<dbReference type="PANTHER" id="PTHR30157:SF0">
    <property type="entry name" value="NADPH-DEPENDENT FERRIC-CHELATE REDUCTASE"/>
    <property type="match status" value="1"/>
</dbReference>
<dbReference type="InterPro" id="IPR039374">
    <property type="entry name" value="SIP_fam"/>
</dbReference>
<dbReference type="EMBL" id="RQJX01000001">
    <property type="protein sequence ID" value="RQN09997.1"/>
    <property type="molecule type" value="Genomic_DNA"/>
</dbReference>
<dbReference type="InterPro" id="IPR017927">
    <property type="entry name" value="FAD-bd_FR_type"/>
</dbReference>
<keyword evidence="3" id="KW-1185">Reference proteome</keyword>
<reference evidence="2 3" key="1">
    <citation type="submission" date="2018-11" db="EMBL/GenBank/DDBJ databases">
        <authorList>
            <person name="Li F."/>
        </authorList>
    </citation>
    <scope>NUCLEOTIDE SEQUENCE [LARGE SCALE GENOMIC DNA]</scope>
    <source>
        <strain evidence="2 3">YS17T</strain>
    </source>
</reference>
<dbReference type="CDD" id="cd06193">
    <property type="entry name" value="siderophore_interacting"/>
    <property type="match status" value="1"/>
</dbReference>
<dbReference type="SUPFAM" id="SSF63380">
    <property type="entry name" value="Riboflavin synthase domain-like"/>
    <property type="match status" value="1"/>
</dbReference>
<dbReference type="InterPro" id="IPR017938">
    <property type="entry name" value="Riboflavin_synthase-like_b-brl"/>
</dbReference>
<comment type="caution">
    <text evidence="2">The sequence shown here is derived from an EMBL/GenBank/DDBJ whole genome shotgun (WGS) entry which is preliminary data.</text>
</comment>
<dbReference type="Pfam" id="PF08021">
    <property type="entry name" value="FAD_binding_9"/>
    <property type="match status" value="1"/>
</dbReference>
<sequence length="592" mass="63435">MPRTSRPMQAHPIVLRRATVERVVDVTPHMRRLTLSGPDLAAGVMGDGYPRPAFRSDGFDDHVKLVVPPAEGELPRIGTQEEQRFAWNPEVLAFTRDYTVRAWDSASGRFDVDVVRHDHGLASSWAYRAQPGDEIHFAGPKSCAFVNTDADWHLLVGDETALPAIGRWLDEASAGMRARVIVEVPTADDRQEFTTKADAEIDWLVRDDVPAGRSTLLFEAVRDLTMPEGRVYAWVGGEAMTIAPIRRYLRGELGLPKDDVEVVGYWRLTSERVVQEPRDSADRLAPPEEGDETALDLTHDVHEMTELGPPIVTRAAVTLGIGPLVAAGHTTLTELAERTGVAAGLLSPLLDAMQALGLLDREGDVWRNTARGGVLMEDTAIEELSLDNPANAAALALVDLVDVLRSGIPSPRAGRDGWRARRATDPAFDAAYHDLAADSLQYVLEPLTQLPVVARASTLAVLGDAAAYVATGVAAGRHVHLPADTAASWPAHDCAILVGALEGRDDEGATALLRTALSSGPALVVAESLADAAAVDEHAAEHALTSLALTGAPQRTSADVERLLRTAGARTVESAMLGWGFGRFGSVIVAHA</sequence>